<proteinExistence type="predicted"/>
<evidence type="ECO:0000313" key="2">
    <source>
        <dbReference type="Proteomes" id="UP000230843"/>
    </source>
</evidence>
<dbReference type="AlphaFoldDB" id="A0A2M7Z697"/>
<comment type="caution">
    <text evidence="1">The sequence shown here is derived from an EMBL/GenBank/DDBJ whole genome shotgun (WGS) entry which is preliminary data.</text>
</comment>
<protein>
    <submittedName>
        <fullName evidence="1">Uncharacterized protein</fullName>
    </submittedName>
</protein>
<sequence length="228" mass="26261">MSRTLSLQEQNFIGVDLPVILITLKVSRKELVPDIIKQSSRKISRCGSGIEIINTEKDKPFDVADGNTGVSALLQDIQTSGYSLLKADWVPYDSGVRTYYFVSFEFNRNELLTDKFSDKPKHKKVLKTMLSSALWDVQVFRTPCFKEGNRRIRGKGRMIIIKLCNRKPLNNESWVLDRESQQIRLQSEPIMVWPRDANGKKKNIFEKIPITPTQNIVIEDSRFKIITI</sequence>
<dbReference type="EMBL" id="PFVJ01000068">
    <property type="protein sequence ID" value="PJA89639.1"/>
    <property type="molecule type" value="Genomic_DNA"/>
</dbReference>
<accession>A0A2M7Z697</accession>
<organism evidence="1 2">
    <name type="scientific">Candidatus Magasanikbacteria bacterium CG_4_9_14_3_um_filter_32_9</name>
    <dbReference type="NCBI Taxonomy" id="1974644"/>
    <lineage>
        <taxon>Bacteria</taxon>
        <taxon>Candidatus Magasanikiibacteriota</taxon>
    </lineage>
</organism>
<evidence type="ECO:0000313" key="1">
    <source>
        <dbReference type="EMBL" id="PJA89639.1"/>
    </source>
</evidence>
<gene>
    <name evidence="1" type="ORF">CO137_03250</name>
</gene>
<dbReference type="Proteomes" id="UP000230843">
    <property type="component" value="Unassembled WGS sequence"/>
</dbReference>
<reference evidence="2" key="1">
    <citation type="submission" date="2017-09" db="EMBL/GenBank/DDBJ databases">
        <title>Depth-based differentiation of microbial function through sediment-hosted aquifers and enrichment of novel symbionts in the deep terrestrial subsurface.</title>
        <authorList>
            <person name="Probst A.J."/>
            <person name="Ladd B."/>
            <person name="Jarett J.K."/>
            <person name="Geller-Mcgrath D.E."/>
            <person name="Sieber C.M.K."/>
            <person name="Emerson J.B."/>
            <person name="Anantharaman K."/>
            <person name="Thomas B.C."/>
            <person name="Malmstrom R."/>
            <person name="Stieglmeier M."/>
            <person name="Klingl A."/>
            <person name="Woyke T."/>
            <person name="Ryan C.M."/>
            <person name="Banfield J.F."/>
        </authorList>
    </citation>
    <scope>NUCLEOTIDE SEQUENCE [LARGE SCALE GENOMIC DNA]</scope>
</reference>
<name>A0A2M7Z697_9BACT</name>